<dbReference type="EMBL" id="CP009976">
    <property type="protein sequence ID" value="AIZ42436.1"/>
    <property type="molecule type" value="Genomic_DNA"/>
</dbReference>
<feature type="transmembrane region" description="Helical" evidence="1">
    <location>
        <begin position="81"/>
        <end position="102"/>
    </location>
</feature>
<dbReference type="GeneID" id="78061678"/>
<organism evidence="2 3">
    <name type="scientific">Cellulophaga baltica 18</name>
    <dbReference type="NCBI Taxonomy" id="1348584"/>
    <lineage>
        <taxon>Bacteria</taxon>
        <taxon>Pseudomonadati</taxon>
        <taxon>Bacteroidota</taxon>
        <taxon>Flavobacteriia</taxon>
        <taxon>Flavobacteriales</taxon>
        <taxon>Flavobacteriaceae</taxon>
        <taxon>Cellulophaga</taxon>
    </lineage>
</organism>
<dbReference type="Proteomes" id="UP000030786">
    <property type="component" value="Chromosome"/>
</dbReference>
<accession>A0AAU8RQL7</accession>
<keyword evidence="1" id="KW-0472">Membrane</keyword>
<name>A0AAU8RQL7_9FLAO</name>
<dbReference type="AlphaFoldDB" id="A0AAU8RQL7"/>
<keyword evidence="1" id="KW-1133">Transmembrane helix</keyword>
<dbReference type="RefSeq" id="WP_029446228.1">
    <property type="nucleotide sequence ID" value="NZ_CP009976.1"/>
</dbReference>
<evidence type="ECO:0008006" key="4">
    <source>
        <dbReference type="Google" id="ProtNLM"/>
    </source>
</evidence>
<evidence type="ECO:0000313" key="2">
    <source>
        <dbReference type="EMBL" id="AIZ42436.1"/>
    </source>
</evidence>
<proteinExistence type="predicted"/>
<reference evidence="2 3" key="1">
    <citation type="journal article" date="2014" name="Environ. Microbiol.">
        <title>Contrasting genomic patterns and infection strategies of two co-existing Bacteroidetes podovirus genera.</title>
        <authorList>
            <person name="Holmfeldt K."/>
            <person name="Howard-Varona C."/>
            <person name="Solonenko N."/>
            <person name="Sullivan M.B."/>
        </authorList>
    </citation>
    <scope>NUCLEOTIDE SEQUENCE [LARGE SCALE GENOMIC DNA]</scope>
    <source>
        <strain evidence="2 3">18</strain>
    </source>
</reference>
<protein>
    <recommendedName>
        <fullName evidence="4">DUF4203 domain-containing protein</fullName>
    </recommendedName>
</protein>
<keyword evidence="1" id="KW-0812">Transmembrane</keyword>
<evidence type="ECO:0000256" key="1">
    <source>
        <dbReference type="SAM" id="Phobius"/>
    </source>
</evidence>
<feature type="transmembrane region" description="Helical" evidence="1">
    <location>
        <begin position="136"/>
        <end position="160"/>
    </location>
</feature>
<feature type="transmembrane region" description="Helical" evidence="1">
    <location>
        <begin position="180"/>
        <end position="201"/>
    </location>
</feature>
<gene>
    <name evidence="2" type="ORF">M666_13115</name>
</gene>
<evidence type="ECO:0000313" key="3">
    <source>
        <dbReference type="Proteomes" id="UP000030786"/>
    </source>
</evidence>
<feature type="transmembrane region" description="Helical" evidence="1">
    <location>
        <begin position="108"/>
        <end position="129"/>
    </location>
</feature>
<dbReference type="KEGG" id="cbat:M666_13115"/>
<sequence length="221" mass="24288">MTREEQLVFCKKCTNRTLDMQQGMLCNLTGLKADFAPTCSNYTLDTSIEERLNDDKHLQREDMITLVSDENLAKIKAEQNLPAAIFGGICAGIIGALVWAVITTVTGYQIGFMAIGIGAMVGLATGYFGKGIDLRFGLLGGVITLLSCVLGNFFIIIGAIATYEELGYLETLVLFDYAQAISIMSETFSPMDILFYAIATFEGYKYAFRKLTEKELSQLSK</sequence>